<evidence type="ECO:0000256" key="7">
    <source>
        <dbReference type="PIRSR" id="PIRSR600760-2"/>
    </source>
</evidence>
<keyword evidence="4 7" id="KW-0479">Metal-binding</keyword>
<accession>A0A6P8XF24</accession>
<dbReference type="FunFam" id="3.30.540.10:FF:000004">
    <property type="entry name" value="Inositol-1-monophosphatase"/>
    <property type="match status" value="1"/>
</dbReference>
<protein>
    <recommendedName>
        <fullName evidence="8">Inositol-1-monophosphatase</fullName>
        <ecNumber evidence="8">3.1.3.25</ecNumber>
    </recommendedName>
</protein>
<evidence type="ECO:0000256" key="5">
    <source>
        <dbReference type="ARBA" id="ARBA00022801"/>
    </source>
</evidence>
<dbReference type="Pfam" id="PF00459">
    <property type="entry name" value="Inositol_P"/>
    <property type="match status" value="1"/>
</dbReference>
<dbReference type="GO" id="GO:0007165">
    <property type="term" value="P:signal transduction"/>
    <property type="evidence" value="ECO:0007669"/>
    <property type="project" value="TreeGrafter"/>
</dbReference>
<evidence type="ECO:0000256" key="6">
    <source>
        <dbReference type="ARBA" id="ARBA00022842"/>
    </source>
</evidence>
<dbReference type="RefSeq" id="XP_034110075.1">
    <property type="nucleotide sequence ID" value="XM_034254184.2"/>
</dbReference>
<comment type="cofactor">
    <cofactor evidence="1 7 8">
        <name>Mg(2+)</name>
        <dbReference type="ChEBI" id="CHEBI:18420"/>
    </cofactor>
</comment>
<sequence length="284" mass="31398">MMKQYSEEKLKEYHDIAVDLVKECGPIFEEGYNKSKKEVMVKSDFFDFVTVYDRQIEEKLTAGLSKAFPESRFIGEESLAGSKELPELTDAPTWIIDPIDGTTNYIHRFPHCGISVALAINKELVVGIIYNPAANELYTSRKGHGAYLNGQNIRVSGATMLSNSVIGHEITLINVAAWRDKNIKRVYKLGAVAAGTRCLATAALSLAYVAKGTLDTYHVDNLKPWDVAAGVLLVREAGGVVYQTNGSEFNVMQPNLVAAGQDALAQQVMQLIREADKIDEYRFT</sequence>
<name>A0A6P8XF24_DROAB</name>
<evidence type="ECO:0000256" key="3">
    <source>
        <dbReference type="ARBA" id="ARBA00009759"/>
    </source>
</evidence>
<evidence type="ECO:0000313" key="9">
    <source>
        <dbReference type="Proteomes" id="UP000515160"/>
    </source>
</evidence>
<feature type="binding site" evidence="7">
    <location>
        <position position="99"/>
    </location>
    <ligand>
        <name>Mg(2+)</name>
        <dbReference type="ChEBI" id="CHEBI:18420"/>
        <label>1</label>
        <note>catalytic</note>
    </ligand>
</feature>
<comment type="catalytic activity">
    <reaction evidence="8">
        <text>a myo-inositol phosphate + H2O = myo-inositol + phosphate</text>
        <dbReference type="Rhea" id="RHEA:24056"/>
        <dbReference type="ChEBI" id="CHEBI:15377"/>
        <dbReference type="ChEBI" id="CHEBI:17268"/>
        <dbReference type="ChEBI" id="CHEBI:43474"/>
        <dbReference type="ChEBI" id="CHEBI:84139"/>
        <dbReference type="EC" id="3.1.3.25"/>
    </reaction>
</comment>
<proteinExistence type="inferred from homology"/>
<dbReference type="PROSITE" id="PS00630">
    <property type="entry name" value="IMP_2"/>
    <property type="match status" value="1"/>
</dbReference>
<dbReference type="GeneID" id="117571814"/>
<evidence type="ECO:0000256" key="1">
    <source>
        <dbReference type="ARBA" id="ARBA00001946"/>
    </source>
</evidence>
<dbReference type="SUPFAM" id="SSF56655">
    <property type="entry name" value="Carbohydrate phosphatase"/>
    <property type="match status" value="1"/>
</dbReference>
<keyword evidence="5 8" id="KW-0378">Hydrolase</keyword>
<dbReference type="OrthoDB" id="10254945at2759"/>
<dbReference type="InterPro" id="IPR020550">
    <property type="entry name" value="Inositol_monophosphatase_CS"/>
</dbReference>
<dbReference type="GO" id="GO:0006021">
    <property type="term" value="P:inositol biosynthetic process"/>
    <property type="evidence" value="ECO:0007669"/>
    <property type="project" value="UniProtKB-UniPathway"/>
</dbReference>
<feature type="binding site" evidence="7">
    <location>
        <position position="97"/>
    </location>
    <ligand>
        <name>Mg(2+)</name>
        <dbReference type="ChEBI" id="CHEBI:18420"/>
        <label>1</label>
        <note>catalytic</note>
    </ligand>
</feature>
<dbReference type="AlphaFoldDB" id="A0A6P8XF24"/>
<dbReference type="Gene3D" id="3.30.540.10">
    <property type="entry name" value="Fructose-1,6-Bisphosphatase, subunit A, domain 1"/>
    <property type="match status" value="1"/>
</dbReference>
<comment type="similarity">
    <text evidence="3 8">Belongs to the inositol monophosphatase superfamily.</text>
</comment>
<reference evidence="10" key="1">
    <citation type="submission" date="2025-08" db="UniProtKB">
        <authorList>
            <consortium name="RefSeq"/>
        </authorList>
    </citation>
    <scope>IDENTIFICATION</scope>
    <source>
        <strain evidence="10">15112-1751.03</strain>
        <tissue evidence="10">Whole Adult</tissue>
    </source>
</reference>
<dbReference type="GO" id="GO:0046854">
    <property type="term" value="P:phosphatidylinositol phosphate biosynthetic process"/>
    <property type="evidence" value="ECO:0007669"/>
    <property type="project" value="InterPro"/>
</dbReference>
<dbReference type="PROSITE" id="PS00629">
    <property type="entry name" value="IMP_1"/>
    <property type="match status" value="1"/>
</dbReference>
<keyword evidence="9" id="KW-1185">Reference proteome</keyword>
<dbReference type="InterPro" id="IPR020583">
    <property type="entry name" value="Inositol_monoP_metal-BS"/>
</dbReference>
<dbReference type="InterPro" id="IPR020552">
    <property type="entry name" value="Inositol_monoPase_Li-sen"/>
</dbReference>
<feature type="binding site" evidence="7">
    <location>
        <position position="226"/>
    </location>
    <ligand>
        <name>Mg(2+)</name>
        <dbReference type="ChEBI" id="CHEBI:18420"/>
        <label>1</label>
        <note>catalytic</note>
    </ligand>
</feature>
<dbReference type="CDD" id="cd01639">
    <property type="entry name" value="IMPase"/>
    <property type="match status" value="1"/>
</dbReference>
<evidence type="ECO:0000256" key="2">
    <source>
        <dbReference type="ARBA" id="ARBA00005152"/>
    </source>
</evidence>
<gene>
    <name evidence="10" type="primary">LOC117571814</name>
</gene>
<comment type="pathway">
    <text evidence="2 8">Polyol metabolism; myo-inositol biosynthesis; myo-inositol from D-glucose 6-phosphate: step 2/2.</text>
</comment>
<evidence type="ECO:0000256" key="8">
    <source>
        <dbReference type="RuleBase" id="RU364068"/>
    </source>
</evidence>
<dbReference type="InterPro" id="IPR033942">
    <property type="entry name" value="IMPase"/>
</dbReference>
<keyword evidence="6 7" id="KW-0460">Magnesium</keyword>
<dbReference type="GO" id="GO:0008934">
    <property type="term" value="F:inositol monophosphate 1-phosphatase activity"/>
    <property type="evidence" value="ECO:0007669"/>
    <property type="project" value="InterPro"/>
</dbReference>
<organism evidence="9 10">
    <name type="scientific">Drosophila albomicans</name>
    <name type="common">Fruit fly</name>
    <dbReference type="NCBI Taxonomy" id="7291"/>
    <lineage>
        <taxon>Eukaryota</taxon>
        <taxon>Metazoa</taxon>
        <taxon>Ecdysozoa</taxon>
        <taxon>Arthropoda</taxon>
        <taxon>Hexapoda</taxon>
        <taxon>Insecta</taxon>
        <taxon>Pterygota</taxon>
        <taxon>Neoptera</taxon>
        <taxon>Endopterygota</taxon>
        <taxon>Diptera</taxon>
        <taxon>Brachycera</taxon>
        <taxon>Muscomorpha</taxon>
        <taxon>Ephydroidea</taxon>
        <taxon>Drosophilidae</taxon>
        <taxon>Drosophila</taxon>
    </lineage>
</organism>
<dbReference type="PANTHER" id="PTHR20854">
    <property type="entry name" value="INOSITOL MONOPHOSPHATASE"/>
    <property type="match status" value="1"/>
</dbReference>
<dbReference type="Gene3D" id="3.40.190.80">
    <property type="match status" value="1"/>
</dbReference>
<evidence type="ECO:0000313" key="10">
    <source>
        <dbReference type="RefSeq" id="XP_034110075.1"/>
    </source>
</evidence>
<dbReference type="UniPathway" id="UPA00823">
    <property type="reaction ID" value="UER00788"/>
</dbReference>
<feature type="binding site" evidence="7">
    <location>
        <position position="100"/>
    </location>
    <ligand>
        <name>Mg(2+)</name>
        <dbReference type="ChEBI" id="CHEBI:18420"/>
        <label>1</label>
        <note>catalytic</note>
    </ligand>
</feature>
<dbReference type="PRINTS" id="PR00377">
    <property type="entry name" value="IMPHPHTASES"/>
</dbReference>
<dbReference type="PRINTS" id="PR00378">
    <property type="entry name" value="LIIMPHPHTASE"/>
</dbReference>
<dbReference type="Proteomes" id="UP000515160">
    <property type="component" value="Chromosome 3"/>
</dbReference>
<dbReference type="InterPro" id="IPR000760">
    <property type="entry name" value="Inositol_monophosphatase-like"/>
</dbReference>
<evidence type="ECO:0000256" key="4">
    <source>
        <dbReference type="ARBA" id="ARBA00022723"/>
    </source>
</evidence>
<dbReference type="EC" id="3.1.3.25" evidence="8"/>
<dbReference type="GO" id="GO:0046872">
    <property type="term" value="F:metal ion binding"/>
    <property type="evidence" value="ECO:0007669"/>
    <property type="project" value="UniProtKB-KW"/>
</dbReference>
<feature type="binding site" evidence="7">
    <location>
        <position position="76"/>
    </location>
    <ligand>
        <name>Mg(2+)</name>
        <dbReference type="ChEBI" id="CHEBI:18420"/>
        <label>1</label>
        <note>catalytic</note>
    </ligand>
</feature>
<dbReference type="PANTHER" id="PTHR20854:SF25">
    <property type="entry name" value="INOSITOL-1-MONOPHOSPHATASE"/>
    <property type="match status" value="1"/>
</dbReference>